<dbReference type="PRINTS" id="PR00455">
    <property type="entry name" value="HTHTETR"/>
</dbReference>
<dbReference type="InterPro" id="IPR036271">
    <property type="entry name" value="Tet_transcr_reg_TetR-rel_C_sf"/>
</dbReference>
<proteinExistence type="predicted"/>
<dbReference type="InterPro" id="IPR009057">
    <property type="entry name" value="Homeodomain-like_sf"/>
</dbReference>
<accession>A0A931H9U6</accession>
<feature type="DNA-binding region" description="H-T-H motif" evidence="4">
    <location>
        <begin position="45"/>
        <end position="64"/>
    </location>
</feature>
<keyword evidence="1" id="KW-0805">Transcription regulation</keyword>
<name>A0A931H9U6_9SPHN</name>
<dbReference type="Pfam" id="PF14514">
    <property type="entry name" value="TetR_C_9"/>
    <property type="match status" value="1"/>
</dbReference>
<evidence type="ECO:0000259" key="6">
    <source>
        <dbReference type="PROSITE" id="PS50977"/>
    </source>
</evidence>
<evidence type="ECO:0000256" key="3">
    <source>
        <dbReference type="ARBA" id="ARBA00023163"/>
    </source>
</evidence>
<organism evidence="7 8">
    <name type="scientific">Novosphingobium aureum</name>
    <dbReference type="NCBI Taxonomy" id="2792964"/>
    <lineage>
        <taxon>Bacteria</taxon>
        <taxon>Pseudomonadati</taxon>
        <taxon>Pseudomonadota</taxon>
        <taxon>Alphaproteobacteria</taxon>
        <taxon>Sphingomonadales</taxon>
        <taxon>Sphingomonadaceae</taxon>
        <taxon>Novosphingobium</taxon>
    </lineage>
</organism>
<reference evidence="7" key="1">
    <citation type="submission" date="2020-11" db="EMBL/GenBank/DDBJ databases">
        <title>Novosphingobium aureum sp. nov., a marine bacterium isolated from sediment of a salt flat.</title>
        <authorList>
            <person name="Yoo Y."/>
            <person name="Kim J.-J."/>
        </authorList>
    </citation>
    <scope>NUCLEOTIDE SEQUENCE</scope>
    <source>
        <strain evidence="7">YJ-S2-02</strain>
    </source>
</reference>
<dbReference type="GO" id="GO:0000976">
    <property type="term" value="F:transcription cis-regulatory region binding"/>
    <property type="evidence" value="ECO:0007669"/>
    <property type="project" value="TreeGrafter"/>
</dbReference>
<dbReference type="SUPFAM" id="SSF48498">
    <property type="entry name" value="Tetracyclin repressor-like, C-terminal domain"/>
    <property type="match status" value="1"/>
</dbReference>
<dbReference type="RefSeq" id="WP_197160847.1">
    <property type="nucleotide sequence ID" value="NZ_JADZGI010000001.1"/>
</dbReference>
<dbReference type="EMBL" id="JADZGI010000001">
    <property type="protein sequence ID" value="MBH0112032.1"/>
    <property type="molecule type" value="Genomic_DNA"/>
</dbReference>
<dbReference type="PROSITE" id="PS50977">
    <property type="entry name" value="HTH_TETR_2"/>
    <property type="match status" value="1"/>
</dbReference>
<keyword evidence="3" id="KW-0804">Transcription</keyword>
<dbReference type="Proteomes" id="UP000617634">
    <property type="component" value="Unassembled WGS sequence"/>
</dbReference>
<gene>
    <name evidence="7" type="ORF">I5E68_03575</name>
</gene>
<dbReference type="PANTHER" id="PTHR30055:SF181">
    <property type="entry name" value="BLR6905 PROTEIN"/>
    <property type="match status" value="1"/>
</dbReference>
<evidence type="ECO:0000313" key="7">
    <source>
        <dbReference type="EMBL" id="MBH0112032.1"/>
    </source>
</evidence>
<dbReference type="SUPFAM" id="SSF46689">
    <property type="entry name" value="Homeodomain-like"/>
    <property type="match status" value="1"/>
</dbReference>
<feature type="domain" description="HTH tetR-type" evidence="6">
    <location>
        <begin position="22"/>
        <end position="82"/>
    </location>
</feature>
<dbReference type="AlphaFoldDB" id="A0A931H9U6"/>
<protein>
    <submittedName>
        <fullName evidence="7">TetR family transcriptional regulator</fullName>
    </submittedName>
</protein>
<dbReference type="InterPro" id="IPR011075">
    <property type="entry name" value="TetR_C"/>
</dbReference>
<evidence type="ECO:0000256" key="2">
    <source>
        <dbReference type="ARBA" id="ARBA00023125"/>
    </source>
</evidence>
<dbReference type="InterPro" id="IPR050109">
    <property type="entry name" value="HTH-type_TetR-like_transc_reg"/>
</dbReference>
<comment type="caution">
    <text evidence="7">The sequence shown here is derived from an EMBL/GenBank/DDBJ whole genome shotgun (WGS) entry which is preliminary data.</text>
</comment>
<feature type="region of interest" description="Disordered" evidence="5">
    <location>
        <begin position="1"/>
        <end position="21"/>
    </location>
</feature>
<evidence type="ECO:0000256" key="1">
    <source>
        <dbReference type="ARBA" id="ARBA00023015"/>
    </source>
</evidence>
<sequence>MASTKTEGARRKAGRRKKEDKASTADLLLDATSELMVERNSAEVTFADIAEHSGLNPALIRYHFGSKAGLFMALLERDAGGTFHNLETLVAADMPADQKLRHHVFGVIKTYWRYPYMNRLVAALSLESDSEAARFIAERFTRTLSEAQRRILEQGEREGLFRKIDPTLFYFSVIGSCDHLFTARHSLKFAFGVEEIDDDLRIRYSDHVASILLDSVMV</sequence>
<evidence type="ECO:0000256" key="5">
    <source>
        <dbReference type="SAM" id="MobiDB-lite"/>
    </source>
</evidence>
<keyword evidence="8" id="KW-1185">Reference proteome</keyword>
<evidence type="ECO:0000256" key="4">
    <source>
        <dbReference type="PROSITE-ProRule" id="PRU00335"/>
    </source>
</evidence>
<keyword evidence="2 4" id="KW-0238">DNA-binding</keyword>
<evidence type="ECO:0000313" key="8">
    <source>
        <dbReference type="Proteomes" id="UP000617634"/>
    </source>
</evidence>
<dbReference type="InterPro" id="IPR001647">
    <property type="entry name" value="HTH_TetR"/>
</dbReference>
<dbReference type="Gene3D" id="1.10.357.10">
    <property type="entry name" value="Tetracycline Repressor, domain 2"/>
    <property type="match status" value="1"/>
</dbReference>
<dbReference type="GO" id="GO:0003700">
    <property type="term" value="F:DNA-binding transcription factor activity"/>
    <property type="evidence" value="ECO:0007669"/>
    <property type="project" value="TreeGrafter"/>
</dbReference>
<dbReference type="PANTHER" id="PTHR30055">
    <property type="entry name" value="HTH-TYPE TRANSCRIPTIONAL REGULATOR RUTR"/>
    <property type="match status" value="1"/>
</dbReference>
<dbReference type="Pfam" id="PF00440">
    <property type="entry name" value="TetR_N"/>
    <property type="match status" value="1"/>
</dbReference>